<dbReference type="OrthoDB" id="416741at2759"/>
<dbReference type="OMA" id="WEDETML"/>
<dbReference type="STRING" id="5643.A0A060SLS6"/>
<accession>A0A060SLS6</accession>
<dbReference type="GO" id="GO:0004525">
    <property type="term" value="F:ribonuclease III activity"/>
    <property type="evidence" value="ECO:0007669"/>
    <property type="project" value="InterPro"/>
</dbReference>
<dbReference type="AlphaFoldDB" id="A0A060SLS6"/>
<name>A0A060SLS6_PYCCI</name>
<gene>
    <name evidence="4" type="ORF">BN946_scf184935.g8</name>
</gene>
<keyword evidence="2" id="KW-1133">Transmembrane helix</keyword>
<dbReference type="PROSITE" id="PS50142">
    <property type="entry name" value="RNASE_3_2"/>
    <property type="match status" value="1"/>
</dbReference>
<evidence type="ECO:0000256" key="1">
    <source>
        <dbReference type="SAM" id="MobiDB-lite"/>
    </source>
</evidence>
<dbReference type="Pfam" id="PF00636">
    <property type="entry name" value="Ribonuclease_3"/>
    <property type="match status" value="1"/>
</dbReference>
<evidence type="ECO:0000313" key="5">
    <source>
        <dbReference type="Proteomes" id="UP000029665"/>
    </source>
</evidence>
<dbReference type="Gene3D" id="1.10.1520.10">
    <property type="entry name" value="Ribonuclease III domain"/>
    <property type="match status" value="1"/>
</dbReference>
<dbReference type="SMART" id="SM00535">
    <property type="entry name" value="RIBOc"/>
    <property type="match status" value="1"/>
</dbReference>
<dbReference type="CDD" id="cd00593">
    <property type="entry name" value="RIBOc"/>
    <property type="match status" value="1"/>
</dbReference>
<feature type="region of interest" description="Disordered" evidence="1">
    <location>
        <begin position="323"/>
        <end position="353"/>
    </location>
</feature>
<keyword evidence="2" id="KW-0812">Transmembrane</keyword>
<dbReference type="Proteomes" id="UP000029665">
    <property type="component" value="Unassembled WGS sequence"/>
</dbReference>
<feature type="region of interest" description="Disordered" evidence="1">
    <location>
        <begin position="457"/>
        <end position="481"/>
    </location>
</feature>
<evidence type="ECO:0000256" key="2">
    <source>
        <dbReference type="SAM" id="Phobius"/>
    </source>
</evidence>
<feature type="transmembrane region" description="Helical" evidence="2">
    <location>
        <begin position="117"/>
        <end position="137"/>
    </location>
</feature>
<comment type="caution">
    <text evidence="4">The sequence shown here is derived from an EMBL/GenBank/DDBJ whole genome shotgun (WGS) entry which is preliminary data.</text>
</comment>
<feature type="domain" description="RNase III" evidence="3">
    <location>
        <begin position="209"/>
        <end position="296"/>
    </location>
</feature>
<protein>
    <recommendedName>
        <fullName evidence="3">RNase III domain-containing protein</fullName>
    </recommendedName>
</protein>
<organism evidence="4 5">
    <name type="scientific">Pycnoporus cinnabarinus</name>
    <name type="common">Cinnabar-red polypore</name>
    <name type="synonym">Trametes cinnabarina</name>
    <dbReference type="NCBI Taxonomy" id="5643"/>
    <lineage>
        <taxon>Eukaryota</taxon>
        <taxon>Fungi</taxon>
        <taxon>Dikarya</taxon>
        <taxon>Basidiomycota</taxon>
        <taxon>Agaricomycotina</taxon>
        <taxon>Agaricomycetes</taxon>
        <taxon>Polyporales</taxon>
        <taxon>Polyporaceae</taxon>
        <taxon>Trametes</taxon>
    </lineage>
</organism>
<reference evidence="4" key="1">
    <citation type="submission" date="2014-01" db="EMBL/GenBank/DDBJ databases">
        <title>The genome of the white-rot fungus Pycnoporus cinnabarinus: a basidiomycete model with a versatile arsenal for lignocellulosic biomass breakdown.</title>
        <authorList>
            <person name="Levasseur A."/>
            <person name="Lomascolo A."/>
            <person name="Ruiz-Duenas F.J."/>
            <person name="Uzan E."/>
            <person name="Piumi F."/>
            <person name="Kues U."/>
            <person name="Ram A.F.J."/>
            <person name="Murat C."/>
            <person name="Haon M."/>
            <person name="Benoit I."/>
            <person name="Arfi Y."/>
            <person name="Chevret D."/>
            <person name="Drula E."/>
            <person name="Kwon M.J."/>
            <person name="Gouret P."/>
            <person name="Lesage-Meessen L."/>
            <person name="Lombard V."/>
            <person name="Mariette J."/>
            <person name="Noirot C."/>
            <person name="Park J."/>
            <person name="Patyshakuliyeva A."/>
            <person name="Wieneger R.A.B."/>
            <person name="Wosten H.A.B."/>
            <person name="Martin F."/>
            <person name="Coutinho P.M."/>
            <person name="de Vries R."/>
            <person name="Martinez A.T."/>
            <person name="Klopp C."/>
            <person name="Pontarotti P."/>
            <person name="Henrissat B."/>
            <person name="Record E."/>
        </authorList>
    </citation>
    <scope>NUCLEOTIDE SEQUENCE [LARGE SCALE GENOMIC DNA]</scope>
    <source>
        <strain evidence="4">BRFM137</strain>
    </source>
</reference>
<keyword evidence="5" id="KW-1185">Reference proteome</keyword>
<proteinExistence type="predicted"/>
<keyword evidence="2" id="KW-0472">Membrane</keyword>
<dbReference type="InterPro" id="IPR000999">
    <property type="entry name" value="RNase_III_dom"/>
</dbReference>
<evidence type="ECO:0000313" key="4">
    <source>
        <dbReference type="EMBL" id="CDO75472.1"/>
    </source>
</evidence>
<dbReference type="EMBL" id="CCBP010000274">
    <property type="protein sequence ID" value="CDO75472.1"/>
    <property type="molecule type" value="Genomic_DNA"/>
</dbReference>
<sequence>MSSFVATWFMGDYEDDYFSWYSLWYPMDIFRGLVRTTIGFFDDTILDDPAILRRAGSYRLKESRGPPSLIKRLIRRFLLGLPVVGAGSIAHMLWSIPMPFYHLRLRTRRIGRQSKDLMALIVLAVVIAGAASCRLEAIRTFPRNCDHIAHALLLFALKTDTPPPPDMASYHTLQQTIREEISRPDFDAALPPLSDQTWMRILSLTPQAHAENERLEFLGDALMYATIGRQLYAQVPNGSPHLYTLDIMAVSSTVLKALTRKTFGEGTAAPHKTRPQIKATADLFETVIGAYYLDHGFEALYEWVKEIYTPLIKVTVNVFNTAKSRPPPHSQHRDSRTFNTDRRPQPRRYAPPPIKQKLLLSPVQRRKRAIQKINAAHAARRSPSLKITTIGFAALPAKPILSPKSSLSKSAKEAAPLAKRTPIFIDLTLDSDSDSDNEPSYFRHPLVTPRIPRSSAAVSKQITPAPAASPAVDTGVESDSEWEDETMLEHMLTAEDAFSDMDCGESDVESPAGPSNLAPFLTRPGSIGSPLKIGTPPNVRTIRQIYG</sequence>
<dbReference type="GO" id="GO:0006396">
    <property type="term" value="P:RNA processing"/>
    <property type="evidence" value="ECO:0007669"/>
    <property type="project" value="InterPro"/>
</dbReference>
<feature type="transmembrane region" description="Helical" evidence="2">
    <location>
        <begin position="77"/>
        <end position="96"/>
    </location>
</feature>
<feature type="compositionally biased region" description="Basic and acidic residues" evidence="1">
    <location>
        <begin position="331"/>
        <end position="344"/>
    </location>
</feature>
<dbReference type="HOGENOM" id="CLU_497947_0_0_1"/>
<dbReference type="PROSITE" id="PS00517">
    <property type="entry name" value="RNASE_3_1"/>
    <property type="match status" value="1"/>
</dbReference>
<dbReference type="SUPFAM" id="SSF69065">
    <property type="entry name" value="RNase III domain-like"/>
    <property type="match status" value="1"/>
</dbReference>
<dbReference type="InterPro" id="IPR036389">
    <property type="entry name" value="RNase_III_sf"/>
</dbReference>
<evidence type="ECO:0000259" key="3">
    <source>
        <dbReference type="PROSITE" id="PS50142"/>
    </source>
</evidence>